<dbReference type="HOGENOM" id="CLU_019686_0_0_9"/>
<accession>A0A0E3JMS0</accession>
<dbReference type="RefSeq" id="WP_029162801.1">
    <property type="nucleotide sequence ID" value="NZ_CP009933.1"/>
</dbReference>
<gene>
    <name evidence="1" type="ORF">CSCA_1248</name>
</gene>
<proteinExistence type="predicted"/>
<reference evidence="1 2" key="1">
    <citation type="journal article" date="2015" name="J. Biotechnol.">
        <title>Complete genome sequence of a malodorant-producing acetogen, Clostridium scatologenes ATCC 25775(T).</title>
        <authorList>
            <person name="Zhu Z."/>
            <person name="Guo T."/>
            <person name="Zheng H."/>
            <person name="Song T."/>
            <person name="Ouyang P."/>
            <person name="Xie J."/>
        </authorList>
    </citation>
    <scope>NUCLEOTIDE SEQUENCE [LARGE SCALE GENOMIC DNA]</scope>
    <source>
        <strain evidence="1 2">ATCC 25775</strain>
    </source>
</reference>
<evidence type="ECO:0000313" key="1">
    <source>
        <dbReference type="EMBL" id="AKA68373.1"/>
    </source>
</evidence>
<dbReference type="STRING" id="1548.CSCA_1248"/>
<dbReference type="Proteomes" id="UP000033115">
    <property type="component" value="Chromosome"/>
</dbReference>
<dbReference type="AlphaFoldDB" id="A0A0E3JMS0"/>
<name>A0A0E3JMS0_CLOSL</name>
<protein>
    <submittedName>
        <fullName evidence="1">Uncharacterized protein</fullName>
    </submittedName>
</protein>
<dbReference type="KEGG" id="csq:CSCA_1248"/>
<keyword evidence="2" id="KW-1185">Reference proteome</keyword>
<evidence type="ECO:0000313" key="2">
    <source>
        <dbReference type="Proteomes" id="UP000033115"/>
    </source>
</evidence>
<organism evidence="1 2">
    <name type="scientific">Clostridium scatologenes</name>
    <dbReference type="NCBI Taxonomy" id="1548"/>
    <lineage>
        <taxon>Bacteria</taxon>
        <taxon>Bacillati</taxon>
        <taxon>Bacillota</taxon>
        <taxon>Clostridia</taxon>
        <taxon>Eubacteriales</taxon>
        <taxon>Clostridiaceae</taxon>
        <taxon>Clostridium</taxon>
    </lineage>
</organism>
<dbReference type="EMBL" id="CP009933">
    <property type="protein sequence ID" value="AKA68373.1"/>
    <property type="molecule type" value="Genomic_DNA"/>
</dbReference>
<sequence length="781" mass="92034">MEDILESFAEEYSLNADRKIFEEDAQRSANNPILFLFIGEGAKDASKHISINIRCNWDNGKAIVFMNVLKEKVEDDDNVFNFQIEYSDLDKKSLRKNIRDNFYSDKKMLACLNEKITMVRDKILSSGKLFNSFENINIAVVTTSDDPLNIILPEITMLVKKRMLEVFKLGIADLYILIKEKDVEDEFLSEAMSMSFFRELEYVQKKLFSFKEKIEIYGEERELSVEAKGPVFYLTYILEEKNEKGLIPERSMENNYNIIGYINLLKNRNVSIETYSDTENQYYDNTRFKANISLEDSLNRYVSAGLAVVKRPNKAIAITVVRAFYENFIKRLKEFSEKDEEAVVSILKLDEDNVALNIERILPKAVTIYDMNSIMMNNTKSLEKRLSKLNLRQIEEELYRDRCENFFNNNFIEYADKKLNDINFENEFSVLFEKSVLNNDKLGLYCALNWSDGESIVFKYIKKEKKTLSNSIEGLRKEIENTYESRFVEEFSLKNIFTRGKNIDKVKEKLFTEVYGRKLNILRLNIFIKILEKYEAALNSIHKEIYKYIEKTKNIHSIILKYEDEIVRKQQSYTGQNIKVYYTKVVDNILENLINKYGEDFYFGEEYFGNSSEIIKRTQEDFILKLIEFCNKYILPQPDFIKSFEEELSERANVDTGNLENKVLSKDEIYRKLYDILGENSALKIYIMNYDVKSYAEKYFFGDYSSDFIKYAFDFDRKVRNYKIGYVHEKRISGIENLNLMGGFAAKDIFYIRNSIDKYEACLKNGYEFHGININELPEIK</sequence>